<protein>
    <submittedName>
        <fullName evidence="3">Uncharacterized protein</fullName>
    </submittedName>
</protein>
<feature type="transmembrane region" description="Helical" evidence="2">
    <location>
        <begin position="61"/>
        <end position="81"/>
    </location>
</feature>
<organism evidence="3 4">
    <name type="scientific">Stappia indica</name>
    <dbReference type="NCBI Taxonomy" id="538381"/>
    <lineage>
        <taxon>Bacteria</taxon>
        <taxon>Pseudomonadati</taxon>
        <taxon>Pseudomonadota</taxon>
        <taxon>Alphaproteobacteria</taxon>
        <taxon>Hyphomicrobiales</taxon>
        <taxon>Stappiaceae</taxon>
        <taxon>Stappia</taxon>
    </lineage>
</organism>
<dbReference type="Proteomes" id="UP000435648">
    <property type="component" value="Chromosome"/>
</dbReference>
<reference evidence="3 4" key="1">
    <citation type="submission" date="2019-12" db="EMBL/GenBank/DDBJ databases">
        <title>The genome of Stappia indica PHM037.</title>
        <authorList>
            <person name="Kacar D."/>
            <person name="Galan B."/>
            <person name="Canedo L."/>
            <person name="Rodriguez P."/>
            <person name="de la Calle F."/>
            <person name="Garcia J.L."/>
        </authorList>
    </citation>
    <scope>NUCLEOTIDE SEQUENCE [LARGE SCALE GENOMIC DNA]</scope>
    <source>
        <strain evidence="3 4">PHM037</strain>
    </source>
</reference>
<keyword evidence="2" id="KW-0472">Membrane</keyword>
<evidence type="ECO:0000256" key="2">
    <source>
        <dbReference type="SAM" id="Phobius"/>
    </source>
</evidence>
<dbReference type="KEGG" id="siw:GH266_11190"/>
<feature type="compositionally biased region" description="Basic and acidic residues" evidence="1">
    <location>
        <begin position="1"/>
        <end position="28"/>
    </location>
</feature>
<accession>A0A857C7Y4</accession>
<dbReference type="OrthoDB" id="8449218at2"/>
<evidence type="ECO:0000313" key="3">
    <source>
        <dbReference type="EMBL" id="QGZ35021.1"/>
    </source>
</evidence>
<sequence length="85" mass="9469">MSGRDPREEERRREAQSVLDRAERESETVLRTTFEGAHKRTGAPVDEDDPIERLGRKIGRGAGAVFALGLAAYLIWTYLIAPTAN</sequence>
<dbReference type="EMBL" id="CP046908">
    <property type="protein sequence ID" value="QGZ35021.1"/>
    <property type="molecule type" value="Genomic_DNA"/>
</dbReference>
<dbReference type="AlphaFoldDB" id="A0A857C7Y4"/>
<feature type="region of interest" description="Disordered" evidence="1">
    <location>
        <begin position="1"/>
        <end position="48"/>
    </location>
</feature>
<keyword evidence="2" id="KW-0812">Transmembrane</keyword>
<gene>
    <name evidence="3" type="ORF">GH266_11190</name>
</gene>
<proteinExistence type="predicted"/>
<evidence type="ECO:0000313" key="4">
    <source>
        <dbReference type="Proteomes" id="UP000435648"/>
    </source>
</evidence>
<evidence type="ECO:0000256" key="1">
    <source>
        <dbReference type="SAM" id="MobiDB-lite"/>
    </source>
</evidence>
<name>A0A857C7Y4_9HYPH</name>
<dbReference type="RefSeq" id="WP_158193976.1">
    <property type="nucleotide sequence ID" value="NZ_CP046908.1"/>
</dbReference>
<keyword evidence="2" id="KW-1133">Transmembrane helix</keyword>